<keyword evidence="10" id="KW-0479">Metal-binding</keyword>
<dbReference type="EMBL" id="KE346362">
    <property type="protein sequence ID" value="KJE91320.1"/>
    <property type="molecule type" value="Genomic_DNA"/>
</dbReference>
<comment type="catalytic activity">
    <reaction evidence="8">
        <text>5-phospho-beta-D-ribosylamine + L-glutamate + diphosphate = 5-phospho-alpha-D-ribose 1-diphosphate + L-glutamine + H2O</text>
        <dbReference type="Rhea" id="RHEA:14905"/>
        <dbReference type="ChEBI" id="CHEBI:15377"/>
        <dbReference type="ChEBI" id="CHEBI:29985"/>
        <dbReference type="ChEBI" id="CHEBI:33019"/>
        <dbReference type="ChEBI" id="CHEBI:58017"/>
        <dbReference type="ChEBI" id="CHEBI:58359"/>
        <dbReference type="ChEBI" id="CHEBI:58681"/>
        <dbReference type="EC" id="2.4.2.14"/>
    </reaction>
</comment>
<evidence type="ECO:0000256" key="8">
    <source>
        <dbReference type="PIRNR" id="PIRNR000485"/>
    </source>
</evidence>
<dbReference type="Gene3D" id="3.60.20.10">
    <property type="entry name" value="Glutamine Phosphoribosylpyrophosphate, subunit 1, domain 1"/>
    <property type="match status" value="1"/>
</dbReference>
<evidence type="ECO:0000313" key="12">
    <source>
        <dbReference type="EMBL" id="KJE91320.1"/>
    </source>
</evidence>
<protein>
    <recommendedName>
        <fullName evidence="3 8">Amidophosphoribosyltransferase</fullName>
        <shortName evidence="8">ATase</shortName>
        <ecNumber evidence="3 8">2.4.2.14</ecNumber>
    </recommendedName>
    <alternativeName>
        <fullName evidence="8">Glutamine phosphoribosylpyrophosphate amidotransferase</fullName>
    </alternativeName>
</protein>
<dbReference type="STRING" id="595528.A0A0D2WLA6"/>
<dbReference type="InterPro" id="IPR035584">
    <property type="entry name" value="PurF_N"/>
</dbReference>
<evidence type="ECO:0000256" key="2">
    <source>
        <dbReference type="ARBA" id="ARBA00010138"/>
    </source>
</evidence>
<dbReference type="PANTHER" id="PTHR11907">
    <property type="entry name" value="AMIDOPHOSPHORIBOSYLTRANSFERASE"/>
    <property type="match status" value="1"/>
</dbReference>
<dbReference type="PhylomeDB" id="A0A0D2WLA6"/>
<dbReference type="InParanoid" id="A0A0D2WLA6"/>
<dbReference type="PROSITE" id="PS51278">
    <property type="entry name" value="GATASE_TYPE_2"/>
    <property type="match status" value="1"/>
</dbReference>
<dbReference type="HAMAP" id="MF_01931">
    <property type="entry name" value="PurF"/>
    <property type="match status" value="1"/>
</dbReference>
<dbReference type="InterPro" id="IPR005854">
    <property type="entry name" value="PurF"/>
</dbReference>
<dbReference type="Proteomes" id="UP000008743">
    <property type="component" value="Unassembled WGS sequence"/>
</dbReference>
<dbReference type="RefSeq" id="XP_004349222.2">
    <property type="nucleotide sequence ID" value="XM_004349172.2"/>
</dbReference>
<dbReference type="InterPro" id="IPR000836">
    <property type="entry name" value="PRTase_dom"/>
</dbReference>
<sequence>MCGIAAILNAAEADPAASELYESLNILQHRGQDAAGIVTCKKGKLFQCKGNGLVRDIFSEKRMLGLSGNMGVAHVRYPTAGSSSVNEAQPFYVNSPYGIALAHNGNLVNTNELKDFLDSHAHRHINTNSDSEVLLNIFASELQAIDKFRIDHTDIFAATSQLMKKCSGGYAVVLMITGYGIVAFRDAHAIRPIVYGKRDNGRGGIDRIAASESVVLDALGFTTEASVAPGEVIIFTNSGQVHRQVCVEQVSYSPCIFEYVYFARPDSIIDGISVYKARLAMGEYLAKKIKRDYPAIADQVDVVIPVPDTSRVAALQLSVELGKTYREGFIKNRYIGRTFIMPGQQMRVKSVRRKLNPMPMEFADKNVLLVDDSIVRGTTAREIIMMVRDCGAKKVFMASCAPAIRFPNVYGIDMPSPDELVAYNKDDAGVAQAIGADGVIYQDLPDLIQSCSKFNPAITTYDTSVFDGNYVTKDVSKAYLDDLAQKRADSSKSSSSSAALEVTEMLGLHNDTASAVASST</sequence>
<feature type="domain" description="Glutamine amidotransferase type-2" evidence="11">
    <location>
        <begin position="2"/>
        <end position="238"/>
    </location>
</feature>
<keyword evidence="6 8" id="KW-0658">Purine biosynthesis</keyword>
<dbReference type="Gene3D" id="3.40.50.2020">
    <property type="match status" value="1"/>
</dbReference>
<evidence type="ECO:0000256" key="4">
    <source>
        <dbReference type="ARBA" id="ARBA00022676"/>
    </source>
</evidence>
<dbReference type="NCBIfam" id="TIGR01134">
    <property type="entry name" value="purF"/>
    <property type="match status" value="1"/>
</dbReference>
<dbReference type="UniPathway" id="UPA00074">
    <property type="reaction ID" value="UER00124"/>
</dbReference>
<dbReference type="GO" id="GO:0004044">
    <property type="term" value="F:amidophosphoribosyltransferase activity"/>
    <property type="evidence" value="ECO:0007669"/>
    <property type="project" value="UniProtKB-EC"/>
</dbReference>
<dbReference type="OrthoDB" id="191723at2759"/>
<keyword evidence="5 8" id="KW-0808">Transferase</keyword>
<dbReference type="EC" id="2.4.2.14" evidence="3 8"/>
<reference evidence="13" key="1">
    <citation type="submission" date="2011-02" db="EMBL/GenBank/DDBJ databases">
        <title>The Genome Sequence of Capsaspora owczarzaki ATCC 30864.</title>
        <authorList>
            <person name="Russ C."/>
            <person name="Cuomo C."/>
            <person name="Burger G."/>
            <person name="Gray M.W."/>
            <person name="Holland P.W.H."/>
            <person name="King N."/>
            <person name="Lang F.B.F."/>
            <person name="Roger A.J."/>
            <person name="Ruiz-Trillo I."/>
            <person name="Young S.K."/>
            <person name="Zeng Q."/>
            <person name="Gargeya S."/>
            <person name="Alvarado L."/>
            <person name="Berlin A."/>
            <person name="Chapman S.B."/>
            <person name="Chen Z."/>
            <person name="Freedman E."/>
            <person name="Gellesch M."/>
            <person name="Goldberg J."/>
            <person name="Griggs A."/>
            <person name="Gujja S."/>
            <person name="Heilman E."/>
            <person name="Heiman D."/>
            <person name="Howarth C."/>
            <person name="Mehta T."/>
            <person name="Neiman D."/>
            <person name="Pearson M."/>
            <person name="Roberts A."/>
            <person name="Saif S."/>
            <person name="Shea T."/>
            <person name="Shenoy N."/>
            <person name="Sisk P."/>
            <person name="Stolte C."/>
            <person name="Sykes S."/>
            <person name="White J."/>
            <person name="Yandava C."/>
            <person name="Haas B."/>
            <person name="Nusbaum C."/>
            <person name="Birren B."/>
        </authorList>
    </citation>
    <scope>NUCLEOTIDE SEQUENCE</scope>
    <source>
        <strain evidence="13">ATCC 30864</strain>
    </source>
</reference>
<dbReference type="InterPro" id="IPR029057">
    <property type="entry name" value="PRTase-like"/>
</dbReference>
<dbReference type="FunCoup" id="A0A0D2WLA6">
    <property type="interactions" value="447"/>
</dbReference>
<feature type="binding site" evidence="10">
    <location>
        <position position="371"/>
    </location>
    <ligand>
        <name>Mg(2+)</name>
        <dbReference type="ChEBI" id="CHEBI:18420"/>
    </ligand>
</feature>
<dbReference type="GO" id="GO:0006189">
    <property type="term" value="P:'de novo' IMP biosynthetic process"/>
    <property type="evidence" value="ECO:0007669"/>
    <property type="project" value="UniProtKB-UniPathway"/>
</dbReference>
<evidence type="ECO:0000259" key="11">
    <source>
        <dbReference type="PROSITE" id="PS51278"/>
    </source>
</evidence>
<evidence type="ECO:0000256" key="10">
    <source>
        <dbReference type="PIRSR" id="PIRSR000485-2"/>
    </source>
</evidence>
<keyword evidence="7" id="KW-0315">Glutamine amidotransferase</keyword>
<evidence type="ECO:0000256" key="7">
    <source>
        <dbReference type="ARBA" id="ARBA00022962"/>
    </source>
</evidence>
<dbReference type="Pfam" id="PF00156">
    <property type="entry name" value="Pribosyltran"/>
    <property type="match status" value="1"/>
</dbReference>
<dbReference type="Pfam" id="PF13522">
    <property type="entry name" value="GATase_6"/>
    <property type="match status" value="1"/>
</dbReference>
<comment type="similarity">
    <text evidence="2 8">In the C-terminal section; belongs to the purine/pyrimidine phosphoribosyltransferase family.</text>
</comment>
<accession>A0A0D2WLA6</accession>
<evidence type="ECO:0000313" key="13">
    <source>
        <dbReference type="Proteomes" id="UP000008743"/>
    </source>
</evidence>
<dbReference type="InterPro" id="IPR017932">
    <property type="entry name" value="GATase_2_dom"/>
</dbReference>
<evidence type="ECO:0000256" key="5">
    <source>
        <dbReference type="ARBA" id="ARBA00022679"/>
    </source>
</evidence>
<feature type="active site" description="Nucleophile" evidence="9">
    <location>
        <position position="2"/>
    </location>
</feature>
<keyword evidence="10" id="KW-0460">Magnesium</keyword>
<organism evidence="12 13">
    <name type="scientific">Capsaspora owczarzaki (strain ATCC 30864)</name>
    <dbReference type="NCBI Taxonomy" id="595528"/>
    <lineage>
        <taxon>Eukaryota</taxon>
        <taxon>Filasterea</taxon>
        <taxon>Capsaspora</taxon>
    </lineage>
</organism>
<dbReference type="eggNOG" id="KOG0572">
    <property type="taxonomic scope" value="Eukaryota"/>
</dbReference>
<gene>
    <name evidence="12" type="ORF">CAOG_002472</name>
</gene>
<proteinExistence type="inferred from homology"/>
<name>A0A0D2WLA6_CAPO3</name>
<evidence type="ECO:0000256" key="9">
    <source>
        <dbReference type="PIRSR" id="PIRSR000485-1"/>
    </source>
</evidence>
<keyword evidence="4 8" id="KW-0328">Glycosyltransferase</keyword>
<dbReference type="CDD" id="cd00715">
    <property type="entry name" value="GPATase_N"/>
    <property type="match status" value="1"/>
</dbReference>
<dbReference type="AlphaFoldDB" id="A0A0D2WLA6"/>
<dbReference type="GO" id="GO:0009113">
    <property type="term" value="P:purine nucleobase biosynthetic process"/>
    <property type="evidence" value="ECO:0007669"/>
    <property type="project" value="InterPro"/>
</dbReference>
<evidence type="ECO:0000256" key="1">
    <source>
        <dbReference type="ARBA" id="ARBA00005209"/>
    </source>
</evidence>
<evidence type="ECO:0000256" key="6">
    <source>
        <dbReference type="ARBA" id="ARBA00022755"/>
    </source>
</evidence>
<dbReference type="PIRSF" id="PIRSF000485">
    <property type="entry name" value="Amd_phspho_trans"/>
    <property type="match status" value="1"/>
</dbReference>
<dbReference type="CDD" id="cd06223">
    <property type="entry name" value="PRTases_typeI"/>
    <property type="match status" value="1"/>
</dbReference>
<comment type="cofactor">
    <cofactor evidence="10">
        <name>Mg(2+)</name>
        <dbReference type="ChEBI" id="CHEBI:18420"/>
    </cofactor>
    <text evidence="10">Binds 1 Mg(2+) ion per subunit.</text>
</comment>
<dbReference type="InterPro" id="IPR029055">
    <property type="entry name" value="Ntn_hydrolases_N"/>
</dbReference>
<comment type="pathway">
    <text evidence="1 8">Purine metabolism; IMP biosynthesis via de novo pathway; N(1)-(5-phospho-D-ribosyl)glycinamide from 5-phospho-alpha-D-ribose 1-diphosphate: step 1/2.</text>
</comment>
<keyword evidence="13" id="KW-1185">Reference proteome</keyword>
<dbReference type="SUPFAM" id="SSF53271">
    <property type="entry name" value="PRTase-like"/>
    <property type="match status" value="1"/>
</dbReference>
<dbReference type="GO" id="GO:0046872">
    <property type="term" value="F:metal ion binding"/>
    <property type="evidence" value="ECO:0007669"/>
    <property type="project" value="UniProtKB-KW"/>
</dbReference>
<evidence type="ECO:0000256" key="3">
    <source>
        <dbReference type="ARBA" id="ARBA00011941"/>
    </source>
</evidence>
<feature type="binding site" evidence="10">
    <location>
        <position position="309"/>
    </location>
    <ligand>
        <name>Mg(2+)</name>
        <dbReference type="ChEBI" id="CHEBI:18420"/>
    </ligand>
</feature>
<dbReference type="SUPFAM" id="SSF56235">
    <property type="entry name" value="N-terminal nucleophile aminohydrolases (Ntn hydrolases)"/>
    <property type="match status" value="1"/>
</dbReference>
<feature type="binding site" evidence="10">
    <location>
        <position position="372"/>
    </location>
    <ligand>
        <name>Mg(2+)</name>
        <dbReference type="ChEBI" id="CHEBI:18420"/>
    </ligand>
</feature>